<evidence type="ECO:0000313" key="2">
    <source>
        <dbReference type="Proteomes" id="UP000223363"/>
    </source>
</evidence>
<proteinExistence type="predicted"/>
<keyword evidence="2" id="KW-1185">Reference proteome</keyword>
<reference evidence="2" key="1">
    <citation type="submission" date="2017-06" db="EMBL/GenBank/DDBJ databases">
        <authorList>
            <person name="Zhao X."/>
        </authorList>
    </citation>
    <scope>NUCLEOTIDE SEQUENCE [LARGE SCALE GENOMIC DNA]</scope>
</reference>
<protein>
    <submittedName>
        <fullName evidence="1">Uncharacterized protein</fullName>
    </submittedName>
</protein>
<name>A0A289YYM7_9CAUD</name>
<evidence type="ECO:0000313" key="1">
    <source>
        <dbReference type="EMBL" id="ATA65369.1"/>
    </source>
</evidence>
<sequence length="60" mass="6927">MSTQSNGVILSFHVDASGETELAPRAYQESILHYRFNMEWDTINKMSDQEVEAMFLKLTD</sequence>
<accession>A0A289YYM7</accession>
<organism evidence="1 2">
    <name type="scientific">Serratia phage vB_SmaM_ 2050HW</name>
    <dbReference type="NCBI Taxonomy" id="2024252"/>
    <lineage>
        <taxon>Viruses</taxon>
        <taxon>Duplodnaviria</taxon>
        <taxon>Heunggongvirae</taxon>
        <taxon>Uroviricota</taxon>
        <taxon>Caudoviricetes</taxon>
        <taxon>Chimalliviridae</taxon>
        <taxon>Moabitevirus</taxon>
        <taxon>Moabitevirus mv2050HW</taxon>
    </lineage>
</organism>
<gene>
    <name evidence="1" type="ORF">2050HW_00034</name>
</gene>
<dbReference type="Proteomes" id="UP000223363">
    <property type="component" value="Segment"/>
</dbReference>
<dbReference type="EMBL" id="MF285618">
    <property type="protein sequence ID" value="ATA65369.1"/>
    <property type="molecule type" value="Genomic_DNA"/>
</dbReference>